<reference evidence="1 2" key="1">
    <citation type="submission" date="2018-04" db="EMBL/GenBank/DDBJ databases">
        <title>Genome sequencing of Flavobacterium sp. HYN0048.</title>
        <authorList>
            <person name="Yi H."/>
            <person name="Baek C."/>
        </authorList>
    </citation>
    <scope>NUCLEOTIDE SEQUENCE [LARGE SCALE GENOMIC DNA]</scope>
    <source>
        <strain evidence="1 2">HYN0048</strain>
    </source>
</reference>
<gene>
    <name evidence="1" type="ORF">HYN48_04680</name>
</gene>
<dbReference type="EMBL" id="CP028811">
    <property type="protein sequence ID" value="AWA29438.1"/>
    <property type="molecule type" value="Genomic_DNA"/>
</dbReference>
<keyword evidence="2" id="KW-1185">Reference proteome</keyword>
<evidence type="ECO:0000313" key="2">
    <source>
        <dbReference type="Proteomes" id="UP000244193"/>
    </source>
</evidence>
<dbReference type="Proteomes" id="UP000244193">
    <property type="component" value="Chromosome"/>
</dbReference>
<evidence type="ECO:0008006" key="3">
    <source>
        <dbReference type="Google" id="ProtNLM"/>
    </source>
</evidence>
<organism evidence="1 2">
    <name type="scientific">Flavobacterium magnum</name>
    <dbReference type="NCBI Taxonomy" id="2162713"/>
    <lineage>
        <taxon>Bacteria</taxon>
        <taxon>Pseudomonadati</taxon>
        <taxon>Bacteroidota</taxon>
        <taxon>Flavobacteriia</taxon>
        <taxon>Flavobacteriales</taxon>
        <taxon>Flavobacteriaceae</taxon>
        <taxon>Flavobacterium</taxon>
    </lineage>
</organism>
<evidence type="ECO:0000313" key="1">
    <source>
        <dbReference type="EMBL" id="AWA29438.1"/>
    </source>
</evidence>
<protein>
    <recommendedName>
        <fullName evidence="3">Outer membrane protein beta-barrel domain-containing protein</fullName>
    </recommendedName>
</protein>
<name>A0A2S0RDV5_9FLAO</name>
<proteinExistence type="predicted"/>
<accession>A0A2S0RDV5</accession>
<dbReference type="AlphaFoldDB" id="A0A2S0RDV5"/>
<dbReference type="KEGG" id="fmg:HYN48_04680"/>
<sequence length="161" mass="18349">MAFWQQTAAQQKNFKNAVNYEVMGHARCLFSLNYERHIYAFNDILSMKFRTGFGIQKGYIASDDNKYGQRTYLPTVLNLLIGKHSHFAQAGIGYTCLFTSGLKDNTEIPAKEYPRFSGAYAASIGYRFVDDRIILQAYPTFIWEPGKGMETSFGLSIGYQF</sequence>